<keyword evidence="2" id="KW-1185">Reference proteome</keyword>
<protein>
    <submittedName>
        <fullName evidence="1">Uncharacterized protein</fullName>
    </submittedName>
</protein>
<dbReference type="AlphaFoldDB" id="A0A8T2XP79"/>
<sequence>MERELSVEGCDCGFLGLYGDYSPGRAGALMDQPWVVDDGENGGLGVQWWGSLWEWNFWALMQDGEAAAGWAGLGPRVKDGSFCVVGLGGTGMAMAMVSVWEIRGMELGNFEGENSIADFLELGDWYLDLIA</sequence>
<organism evidence="1 2">
    <name type="scientific">Populus deltoides</name>
    <name type="common">Eastern poplar</name>
    <name type="synonym">Eastern cottonwood</name>
    <dbReference type="NCBI Taxonomy" id="3696"/>
    <lineage>
        <taxon>Eukaryota</taxon>
        <taxon>Viridiplantae</taxon>
        <taxon>Streptophyta</taxon>
        <taxon>Embryophyta</taxon>
        <taxon>Tracheophyta</taxon>
        <taxon>Spermatophyta</taxon>
        <taxon>Magnoliopsida</taxon>
        <taxon>eudicotyledons</taxon>
        <taxon>Gunneridae</taxon>
        <taxon>Pentapetalae</taxon>
        <taxon>rosids</taxon>
        <taxon>fabids</taxon>
        <taxon>Malpighiales</taxon>
        <taxon>Salicaceae</taxon>
        <taxon>Saliceae</taxon>
        <taxon>Populus</taxon>
    </lineage>
</organism>
<dbReference type="Proteomes" id="UP000807159">
    <property type="component" value="Chromosome 11"/>
</dbReference>
<gene>
    <name evidence="1" type="ORF">H0E87_021285</name>
</gene>
<reference evidence="1" key="1">
    <citation type="journal article" date="2021" name="J. Hered.">
        <title>Genome Assembly of Salicaceae Populus deltoides (Eastern Cottonwood) I-69 Based on Nanopore Sequencing and Hi-C Technologies.</title>
        <authorList>
            <person name="Bai S."/>
            <person name="Wu H."/>
            <person name="Zhang J."/>
            <person name="Pan Z."/>
            <person name="Zhao W."/>
            <person name="Li Z."/>
            <person name="Tong C."/>
        </authorList>
    </citation>
    <scope>NUCLEOTIDE SEQUENCE</scope>
    <source>
        <tissue evidence="1">Leaf</tissue>
    </source>
</reference>
<evidence type="ECO:0000313" key="2">
    <source>
        <dbReference type="Proteomes" id="UP000807159"/>
    </source>
</evidence>
<name>A0A8T2XP79_POPDE</name>
<dbReference type="EMBL" id="JACEGQ020000011">
    <property type="protein sequence ID" value="KAH8494820.1"/>
    <property type="molecule type" value="Genomic_DNA"/>
</dbReference>
<evidence type="ECO:0000313" key="1">
    <source>
        <dbReference type="EMBL" id="KAH8494820.1"/>
    </source>
</evidence>
<comment type="caution">
    <text evidence="1">The sequence shown here is derived from an EMBL/GenBank/DDBJ whole genome shotgun (WGS) entry which is preliminary data.</text>
</comment>
<proteinExistence type="predicted"/>
<accession>A0A8T2XP79</accession>